<feature type="domain" description="Translation initiation factor IF2/IF5" evidence="1">
    <location>
        <begin position="12"/>
        <end position="117"/>
    </location>
</feature>
<dbReference type="AlphaFoldDB" id="J9D310"/>
<dbReference type="PANTHER" id="PTHR23001:SF7">
    <property type="entry name" value="EUKARYOTIC TRANSLATION INITIATION FACTOR 5"/>
    <property type="match status" value="1"/>
</dbReference>
<dbReference type="SMART" id="SM00653">
    <property type="entry name" value="eIF2B_5"/>
    <property type="match status" value="1"/>
</dbReference>
<evidence type="ECO:0000259" key="1">
    <source>
        <dbReference type="SMART" id="SM00653"/>
    </source>
</evidence>
<name>J9D310_EDHAE</name>
<dbReference type="Proteomes" id="UP000003163">
    <property type="component" value="Unassembled WGS sequence"/>
</dbReference>
<dbReference type="OrthoDB" id="10250831at2759"/>
<gene>
    <name evidence="2" type="ORF">EDEG_03360</name>
</gene>
<evidence type="ECO:0000313" key="2">
    <source>
        <dbReference type="EMBL" id="EJW02206.1"/>
    </source>
</evidence>
<dbReference type="VEuPathDB" id="MicrosporidiaDB:EDEG_03360"/>
<dbReference type="InterPro" id="IPR016189">
    <property type="entry name" value="Transl_init_fac_IF2/IF5_N"/>
</dbReference>
<accession>J9D310</accession>
<dbReference type="OMA" id="ESNHRIM"/>
<proteinExistence type="predicted"/>
<dbReference type="SUPFAM" id="SSF100966">
    <property type="entry name" value="Translation initiation factor 2 beta, aIF2beta, N-terminal domain"/>
    <property type="match status" value="1"/>
</dbReference>
<dbReference type="Pfam" id="PF01873">
    <property type="entry name" value="eIF-5_eIF-2B"/>
    <property type="match status" value="1"/>
</dbReference>
<dbReference type="InterPro" id="IPR045196">
    <property type="entry name" value="IF2/IF5"/>
</dbReference>
<dbReference type="Gene3D" id="3.30.30.170">
    <property type="match status" value="1"/>
</dbReference>
<dbReference type="Gene3D" id="2.20.25.350">
    <property type="match status" value="1"/>
</dbReference>
<dbReference type="GO" id="GO:0001732">
    <property type="term" value="P:formation of cytoplasmic translation initiation complex"/>
    <property type="evidence" value="ECO:0007669"/>
    <property type="project" value="TreeGrafter"/>
</dbReference>
<dbReference type="GO" id="GO:0005092">
    <property type="term" value="F:GDP-dissociation inhibitor activity"/>
    <property type="evidence" value="ECO:0007669"/>
    <property type="project" value="TreeGrafter"/>
</dbReference>
<dbReference type="EMBL" id="AFBI03000084">
    <property type="protein sequence ID" value="EJW02206.1"/>
    <property type="molecule type" value="Genomic_DNA"/>
</dbReference>
<evidence type="ECO:0000313" key="3">
    <source>
        <dbReference type="Proteomes" id="UP000003163"/>
    </source>
</evidence>
<dbReference type="InterPro" id="IPR002735">
    <property type="entry name" value="Transl_init_fac_IF2/IF5_dom"/>
</dbReference>
<dbReference type="InParanoid" id="J9D310"/>
<dbReference type="STRING" id="1003232.J9D310"/>
<organism evidence="2 3">
    <name type="scientific">Edhazardia aedis (strain USNM 41457)</name>
    <name type="common">Microsporidian parasite</name>
    <dbReference type="NCBI Taxonomy" id="1003232"/>
    <lineage>
        <taxon>Eukaryota</taxon>
        <taxon>Fungi</taxon>
        <taxon>Fungi incertae sedis</taxon>
        <taxon>Microsporidia</taxon>
        <taxon>Edhazardia</taxon>
    </lineage>
</organism>
<dbReference type="HOGENOM" id="CLU_088630_0_0_1"/>
<dbReference type="PANTHER" id="PTHR23001">
    <property type="entry name" value="EUKARYOTIC TRANSLATION INITIATION FACTOR"/>
    <property type="match status" value="1"/>
</dbReference>
<dbReference type="GO" id="GO:0003743">
    <property type="term" value="F:translation initiation factor activity"/>
    <property type="evidence" value="ECO:0007669"/>
    <property type="project" value="InterPro"/>
</dbReference>
<dbReference type="GO" id="GO:0071074">
    <property type="term" value="F:eukaryotic initiation factor eIF2 binding"/>
    <property type="evidence" value="ECO:0007669"/>
    <property type="project" value="TreeGrafter"/>
</dbReference>
<protein>
    <recommendedName>
        <fullName evidence="1">Translation initiation factor IF2/IF5 domain-containing protein</fullName>
    </recommendedName>
</protein>
<keyword evidence="3" id="KW-1185">Reference proteome</keyword>
<dbReference type="GO" id="GO:0005829">
    <property type="term" value="C:cytosol"/>
    <property type="evidence" value="ECO:0007669"/>
    <property type="project" value="TreeGrafter"/>
</dbReference>
<reference evidence="2 3" key="1">
    <citation type="submission" date="2011-08" db="EMBL/GenBank/DDBJ databases">
        <authorList>
            <person name="Liu Z.J."/>
            <person name="Shi F.L."/>
            <person name="Lu J.Q."/>
            <person name="Li M."/>
            <person name="Wang Z.L."/>
        </authorList>
    </citation>
    <scope>NUCLEOTIDE SEQUENCE [LARGE SCALE GENOMIC DNA]</scope>
    <source>
        <strain evidence="2 3">USNM 41457</strain>
    </source>
</reference>
<reference evidence="3" key="2">
    <citation type="submission" date="2015-07" db="EMBL/GenBank/DDBJ databases">
        <title>Contrasting host-pathogen interactions and genome evolution in two generalist and specialist microsporidian pathogens of mosquitoes.</title>
        <authorList>
            <consortium name="The Broad Institute Genomics Platform"/>
            <consortium name="The Broad Institute Genome Sequencing Center for Infectious Disease"/>
            <person name="Cuomo C.A."/>
            <person name="Sanscrainte N.D."/>
            <person name="Goldberg J.M."/>
            <person name="Heiman D."/>
            <person name="Young S."/>
            <person name="Zeng Q."/>
            <person name="Becnel J.J."/>
            <person name="Birren B.W."/>
        </authorList>
    </citation>
    <scope>NUCLEOTIDE SEQUENCE [LARGE SCALE GENOMIC DNA]</scope>
    <source>
        <strain evidence="3">USNM 41457</strain>
    </source>
</reference>
<comment type="caution">
    <text evidence="2">The sequence shown here is derived from an EMBL/GenBank/DDBJ whole genome shotgun (WGS) entry which is preliminary data.</text>
</comment>
<sequence>MIPIDRRTNDIYARYKMPPVRVSHIGTRKTSIINLPEISQSLRRSAPIILKYIGIALATGTISTDYCVNGIHTTAVIQDIIYKFIDECVLCETCFNPETEVRIKNNVFLYCYACGHLTFLNPKSKIYAHIEKEKSSANKSYAKMNQSTDSNLLDVFKGGLFSKFDEIYEKSDNKIDSLVSIFEFINESNDLEKIEGLKVIVAKDPKNKPNILSALEKFVIKNNVTNKTKDYVNALIGKEVCKKLDCFSYFNHKSKAVDKNDSLLIRKNLKGIFD</sequence>